<evidence type="ECO:0000259" key="1">
    <source>
        <dbReference type="Pfam" id="PF24963"/>
    </source>
</evidence>
<proteinExistence type="predicted"/>
<dbReference type="EMBL" id="CYZO01000037">
    <property type="protein sequence ID" value="CUO36552.1"/>
    <property type="molecule type" value="Genomic_DNA"/>
</dbReference>
<gene>
    <name evidence="2" type="ORF">ERS852456_02358</name>
</gene>
<dbReference type="InterPro" id="IPR056670">
    <property type="entry name" value="DUF7768"/>
</dbReference>
<accession>A0A174EF72</accession>
<protein>
    <recommendedName>
        <fullName evidence="1">DUF7768 domain-containing protein</fullName>
    </recommendedName>
</protein>
<reference evidence="2 3" key="1">
    <citation type="submission" date="2015-09" db="EMBL/GenBank/DDBJ databases">
        <authorList>
            <consortium name="Pathogen Informatics"/>
        </authorList>
    </citation>
    <scope>NUCLEOTIDE SEQUENCE [LARGE SCALE GENOMIC DNA]</scope>
    <source>
        <strain evidence="2 3">2789STDY5834841</strain>
    </source>
</reference>
<dbReference type="AlphaFoldDB" id="A0A174EF72"/>
<sequence>MERVFICSPFRGAEEKNVELARKYARFAYEKGCLPVVPHLYFPQFLKESDVQERMAGIQFGLSLLKECREVWVFGEVMSEGMCMEIAEADHAGIPIRYFTKQNGEFVERSSL</sequence>
<dbReference type="SUPFAM" id="SSF52309">
    <property type="entry name" value="N-(deoxy)ribosyltransferase-like"/>
    <property type="match status" value="1"/>
</dbReference>
<evidence type="ECO:0000313" key="2">
    <source>
        <dbReference type="EMBL" id="CUO36552.1"/>
    </source>
</evidence>
<name>A0A174EF72_9FIRM</name>
<organism evidence="2 3">
    <name type="scientific">[Ruminococcus] torques</name>
    <dbReference type="NCBI Taxonomy" id="33039"/>
    <lineage>
        <taxon>Bacteria</taxon>
        <taxon>Bacillati</taxon>
        <taxon>Bacillota</taxon>
        <taxon>Clostridia</taxon>
        <taxon>Lachnospirales</taxon>
        <taxon>Lachnospiraceae</taxon>
        <taxon>Mediterraneibacter</taxon>
    </lineage>
</organism>
<dbReference type="Pfam" id="PF24963">
    <property type="entry name" value="DUF7768"/>
    <property type="match status" value="1"/>
</dbReference>
<evidence type="ECO:0000313" key="3">
    <source>
        <dbReference type="Proteomes" id="UP000095787"/>
    </source>
</evidence>
<dbReference type="Proteomes" id="UP000095787">
    <property type="component" value="Unassembled WGS sequence"/>
</dbReference>
<feature type="domain" description="DUF7768" evidence="1">
    <location>
        <begin position="3"/>
        <end position="99"/>
    </location>
</feature>
<dbReference type="Gene3D" id="3.40.50.10400">
    <property type="entry name" value="Hypothetical protein PA1492"/>
    <property type="match status" value="1"/>
</dbReference>